<feature type="region of interest" description="Disordered" evidence="1">
    <location>
        <begin position="280"/>
        <end position="327"/>
    </location>
</feature>
<dbReference type="AlphaFoldDB" id="A0A8J2KJT7"/>
<protein>
    <submittedName>
        <fullName evidence="2">Uncharacterized protein</fullName>
    </submittedName>
</protein>
<feature type="compositionally biased region" description="Acidic residues" evidence="1">
    <location>
        <begin position="907"/>
        <end position="920"/>
    </location>
</feature>
<feature type="region of interest" description="Disordered" evidence="1">
    <location>
        <begin position="1033"/>
        <end position="1052"/>
    </location>
</feature>
<feature type="compositionally biased region" description="Basic and acidic residues" evidence="1">
    <location>
        <begin position="831"/>
        <end position="840"/>
    </location>
</feature>
<feature type="compositionally biased region" description="Acidic residues" evidence="1">
    <location>
        <begin position="379"/>
        <end position="390"/>
    </location>
</feature>
<feature type="region of interest" description="Disordered" evidence="1">
    <location>
        <begin position="1099"/>
        <end position="1129"/>
    </location>
</feature>
<feature type="region of interest" description="Disordered" evidence="1">
    <location>
        <begin position="372"/>
        <end position="418"/>
    </location>
</feature>
<evidence type="ECO:0000256" key="1">
    <source>
        <dbReference type="SAM" id="MobiDB-lite"/>
    </source>
</evidence>
<feature type="region of interest" description="Disordered" evidence="1">
    <location>
        <begin position="184"/>
        <end position="267"/>
    </location>
</feature>
<reference evidence="2" key="1">
    <citation type="submission" date="2021-06" db="EMBL/GenBank/DDBJ databases">
        <authorList>
            <person name="Hodson N. C."/>
            <person name="Mongue J. A."/>
            <person name="Jaron S. K."/>
        </authorList>
    </citation>
    <scope>NUCLEOTIDE SEQUENCE</scope>
</reference>
<sequence>MAVMNWVVGDLQEAEAEESKTKRQRLLLEEQEKLSRVKSAGVPCGKGSDSSAVAGFASGSNANTVKVRFGTTQLFPSAQLSTWSSGREERLPEPSAVVPSKYSHQQLGNIYPFTYSLISTASASSPYFPYSYSYEPAISRHIDISSSSSSSSIFYTVPLPKPKTELLGTPSILKPFRQLQEPTRFNTAKTVRPNIYVPPVRVSRNRKSESNSEVSDSNTASVRSVTGTSQNTNPSARSESRQTGLSDCSDLQVQHKPLSIDSPKMPLRVRMRRDEYYYTETSTKATQTDEAELKEKRRRSSSSVSVTTNSGRRISKTETMDRSTSPISQLASAHYLKKLEDLEKITGHFVIQRFFTRTDQDFTLWLEQQLASRSAEEGKDPEEGEPDEVPEDAKPVSETEDVPNEDTSQIQEPTDVENADTIAIIGDLTADSSTNVVIEAIAANSEQEPDNITMPEIVQELSTDSPRITDVTRPEAIDVIDDIIDEAAPQDITPEAPEAPDIPEVTTPEVPISVDVTADVPISTTPEIVTIVEVHPQPPVEAISAETDSFIELTSVDSIADADVAQAETSPTVVITDVEPGTPTQHSESKAVLETLPEEDSKAEDTEESIAKLLISLSPRTSTPIVEQEIIPIKIGEDTPLESFEKFQAALKSSPQQVQPGLLMPRPDDRKMKHSESFAYGTGPFFTMETTVLSMEGHVTCQELPPFVFPHSNVNRVKKSNSYDSCLGTELSSVKTGNDSGNSTSGRCIEAEADKVADNLNISQDSHSQTLEDLKASIEEEVTSKDSGLGGCSGRSNWFGSTDNEQGVSGRQETVTTIYEINSEENGAESVRAKSAKDTKNGNGGAENEIFSADSDTESEIVMSENYHARSEAESDTEITTDGDAVADDNLGYPIPEDPIDELLPNGDDDNTDVDDDDKDNDLLARMELDELRLEIDKPSTIRTTCTQTNRSLFSSAWSNGSSASSTTTNGSGSYIDLEVISKKYPSGPSADVNRRNYLPSSSSSLNFVNCNMNLSVKTDESKFKMSVSLPGLRPKQIQGGRPLNPRKIPLRSEDSQDLPALWAHVRNRLDSKVSLDIPASDLAVKGDSLPGNSRSIKEIQSHGLRESNRESIRDRVHGKYQRPTHQSHQQYFLQNRHNDDRIKRSLERLSKLLDIDK</sequence>
<dbReference type="OrthoDB" id="10692453at2759"/>
<feature type="compositionally biased region" description="Polar residues" evidence="1">
    <location>
        <begin position="211"/>
        <end position="252"/>
    </location>
</feature>
<dbReference type="Proteomes" id="UP000708208">
    <property type="component" value="Unassembled WGS sequence"/>
</dbReference>
<accession>A0A8J2KJT7</accession>
<feature type="compositionally biased region" description="Basic and acidic residues" evidence="1">
    <location>
        <begin position="1099"/>
        <end position="1118"/>
    </location>
</feature>
<feature type="compositionally biased region" description="Acidic residues" evidence="1">
    <location>
        <begin position="874"/>
        <end position="887"/>
    </location>
</feature>
<name>A0A8J2KJT7_9HEXA</name>
<feature type="region of interest" description="Disordered" evidence="1">
    <location>
        <begin position="826"/>
        <end position="920"/>
    </location>
</feature>
<evidence type="ECO:0000313" key="3">
    <source>
        <dbReference type="Proteomes" id="UP000708208"/>
    </source>
</evidence>
<proteinExistence type="predicted"/>
<feature type="region of interest" description="Disordered" evidence="1">
    <location>
        <begin position="783"/>
        <end position="812"/>
    </location>
</feature>
<comment type="caution">
    <text evidence="2">The sequence shown here is derived from an EMBL/GenBank/DDBJ whole genome shotgun (WGS) entry which is preliminary data.</text>
</comment>
<gene>
    <name evidence="2" type="ORF">AFUS01_LOCUS29817</name>
</gene>
<organism evidence="2 3">
    <name type="scientific">Allacma fusca</name>
    <dbReference type="NCBI Taxonomy" id="39272"/>
    <lineage>
        <taxon>Eukaryota</taxon>
        <taxon>Metazoa</taxon>
        <taxon>Ecdysozoa</taxon>
        <taxon>Arthropoda</taxon>
        <taxon>Hexapoda</taxon>
        <taxon>Collembola</taxon>
        <taxon>Symphypleona</taxon>
        <taxon>Sminthuridae</taxon>
        <taxon>Allacma</taxon>
    </lineage>
</organism>
<feature type="region of interest" description="Disordered" evidence="1">
    <location>
        <begin position="576"/>
        <end position="604"/>
    </location>
</feature>
<dbReference type="EMBL" id="CAJVCH010447963">
    <property type="protein sequence ID" value="CAG7819361.1"/>
    <property type="molecule type" value="Genomic_DNA"/>
</dbReference>
<feature type="compositionally biased region" description="Polar residues" evidence="1">
    <location>
        <begin position="794"/>
        <end position="812"/>
    </location>
</feature>
<evidence type="ECO:0000313" key="2">
    <source>
        <dbReference type="EMBL" id="CAG7819361.1"/>
    </source>
</evidence>
<keyword evidence="3" id="KW-1185">Reference proteome</keyword>
<feature type="compositionally biased region" description="Low complexity" evidence="1">
    <location>
        <begin position="301"/>
        <end position="312"/>
    </location>
</feature>